<dbReference type="PANTHER" id="PTHR24221">
    <property type="entry name" value="ATP-BINDING CASSETTE SUB-FAMILY B"/>
    <property type="match status" value="1"/>
</dbReference>
<feature type="transmembrane region" description="Helical" evidence="7">
    <location>
        <begin position="45"/>
        <end position="72"/>
    </location>
</feature>
<dbReference type="SUPFAM" id="SSF52540">
    <property type="entry name" value="P-loop containing nucleoside triphosphate hydrolases"/>
    <property type="match status" value="1"/>
</dbReference>
<feature type="transmembrane region" description="Helical" evidence="7">
    <location>
        <begin position="176"/>
        <end position="196"/>
    </location>
</feature>
<keyword evidence="5 7" id="KW-1133">Transmembrane helix</keyword>
<dbReference type="InterPro" id="IPR003439">
    <property type="entry name" value="ABC_transporter-like_ATP-bd"/>
</dbReference>
<dbReference type="InterPro" id="IPR036640">
    <property type="entry name" value="ABC1_TM_sf"/>
</dbReference>
<dbReference type="Gene3D" id="1.20.1560.10">
    <property type="entry name" value="ABC transporter type 1, transmembrane domain"/>
    <property type="match status" value="1"/>
</dbReference>
<dbReference type="InterPro" id="IPR017871">
    <property type="entry name" value="ABC_transporter-like_CS"/>
</dbReference>
<dbReference type="GO" id="GO:0034040">
    <property type="term" value="F:ATPase-coupled lipid transmembrane transporter activity"/>
    <property type="evidence" value="ECO:0007669"/>
    <property type="project" value="TreeGrafter"/>
</dbReference>
<dbReference type="PROSITE" id="PS50893">
    <property type="entry name" value="ABC_TRANSPORTER_2"/>
    <property type="match status" value="1"/>
</dbReference>
<gene>
    <name evidence="10" type="ORF">DES53_108291</name>
</gene>
<keyword evidence="3" id="KW-0547">Nucleotide-binding</keyword>
<dbReference type="Proteomes" id="UP000253426">
    <property type="component" value="Unassembled WGS sequence"/>
</dbReference>
<evidence type="ECO:0000256" key="5">
    <source>
        <dbReference type="ARBA" id="ARBA00022989"/>
    </source>
</evidence>
<feature type="domain" description="ABC transporter" evidence="8">
    <location>
        <begin position="377"/>
        <end position="582"/>
    </location>
</feature>
<dbReference type="GO" id="GO:0005524">
    <property type="term" value="F:ATP binding"/>
    <property type="evidence" value="ECO:0007669"/>
    <property type="project" value="UniProtKB-KW"/>
</dbReference>
<comment type="caution">
    <text evidence="10">The sequence shown here is derived from an EMBL/GenBank/DDBJ whole genome shotgun (WGS) entry which is preliminary data.</text>
</comment>
<evidence type="ECO:0000256" key="6">
    <source>
        <dbReference type="ARBA" id="ARBA00023136"/>
    </source>
</evidence>
<dbReference type="InterPro" id="IPR027417">
    <property type="entry name" value="P-loop_NTPase"/>
</dbReference>
<dbReference type="PROSITE" id="PS50929">
    <property type="entry name" value="ABC_TM1F"/>
    <property type="match status" value="1"/>
</dbReference>
<evidence type="ECO:0000256" key="3">
    <source>
        <dbReference type="ARBA" id="ARBA00022741"/>
    </source>
</evidence>
<dbReference type="GO" id="GO:0005886">
    <property type="term" value="C:plasma membrane"/>
    <property type="evidence" value="ECO:0007669"/>
    <property type="project" value="UniProtKB-SubCell"/>
</dbReference>
<evidence type="ECO:0000259" key="8">
    <source>
        <dbReference type="PROSITE" id="PS50893"/>
    </source>
</evidence>
<dbReference type="InterPro" id="IPR039421">
    <property type="entry name" value="Type_1_exporter"/>
</dbReference>
<dbReference type="InterPro" id="IPR003593">
    <property type="entry name" value="AAA+_ATPase"/>
</dbReference>
<accession>A0A366HFX9</accession>
<evidence type="ECO:0000313" key="11">
    <source>
        <dbReference type="Proteomes" id="UP000253426"/>
    </source>
</evidence>
<dbReference type="OrthoDB" id="9762790at2"/>
<dbReference type="SMART" id="SM00382">
    <property type="entry name" value="AAA"/>
    <property type="match status" value="1"/>
</dbReference>
<feature type="domain" description="ABC transmembrane type-1" evidence="9">
    <location>
        <begin position="107"/>
        <end position="325"/>
    </location>
</feature>
<dbReference type="SUPFAM" id="SSF90123">
    <property type="entry name" value="ABC transporter transmembrane region"/>
    <property type="match status" value="1"/>
</dbReference>
<proteinExistence type="predicted"/>
<feature type="transmembrane region" description="Helical" evidence="7">
    <location>
        <begin position="202"/>
        <end position="219"/>
    </location>
</feature>
<evidence type="ECO:0000313" key="10">
    <source>
        <dbReference type="EMBL" id="RBP40584.1"/>
    </source>
</evidence>
<reference evidence="10 11" key="1">
    <citation type="submission" date="2018-06" db="EMBL/GenBank/DDBJ databases">
        <title>Genomic Encyclopedia of Type Strains, Phase IV (KMG-IV): sequencing the most valuable type-strain genomes for metagenomic binning, comparative biology and taxonomic classification.</title>
        <authorList>
            <person name="Goeker M."/>
        </authorList>
    </citation>
    <scope>NUCLEOTIDE SEQUENCE [LARGE SCALE GENOMIC DNA]</scope>
    <source>
        <strain evidence="10 11">DSM 25532</strain>
    </source>
</reference>
<evidence type="ECO:0000259" key="9">
    <source>
        <dbReference type="PROSITE" id="PS50929"/>
    </source>
</evidence>
<keyword evidence="4 10" id="KW-0067">ATP-binding</keyword>
<evidence type="ECO:0000256" key="7">
    <source>
        <dbReference type="SAM" id="Phobius"/>
    </source>
</evidence>
<dbReference type="PANTHER" id="PTHR24221:SF654">
    <property type="entry name" value="ATP-BINDING CASSETTE SUB-FAMILY B MEMBER 6"/>
    <property type="match status" value="1"/>
</dbReference>
<evidence type="ECO:0000256" key="1">
    <source>
        <dbReference type="ARBA" id="ARBA00004651"/>
    </source>
</evidence>
<dbReference type="GO" id="GO:0140359">
    <property type="term" value="F:ABC-type transporter activity"/>
    <property type="evidence" value="ECO:0007669"/>
    <property type="project" value="InterPro"/>
</dbReference>
<dbReference type="Pfam" id="PF00005">
    <property type="entry name" value="ABC_tran"/>
    <property type="match status" value="1"/>
</dbReference>
<keyword evidence="2 7" id="KW-0812">Transmembrane</keyword>
<dbReference type="InterPro" id="IPR011527">
    <property type="entry name" value="ABC1_TM_dom"/>
</dbReference>
<sequence>MQQALTALRKARHSWWGRLPLVATLAGDLRTARELLPLISGLKRALPVAVVLGLLSSVIDSCAVSLMVLIVFKGISSDFPLPDAGLIGELASFAEAAAQKSPVVLWGTVIGIALVRALVAGAYSVLSAHLTNSIHHRTRLSLFEKFMALPYQDLARTDYGTMTNALQVESWYVAEVVRSLCGLMIAVCSLVVYLVIVFFISWPLGILAMILGGGLRWLCAGLKQPLRRMGFEATRTNEELALRMYTRMQAIRTIRAHGFEKAEVAQFEGLSREVAGVFTRMALVENYLRPLNDVSILVVMAALCFFSAAMGDSLAITATVIALMYRLQPHLGRIDGALLTLVKSQGPLAAVLKQLRAPDMRDDAMEDLSLHSPWQTLRFEKVSFAYEHEPVLVNLSFELKRGSVLAIRGLSGAGKSTLVSMLLKLLKPASGRITIDAQDFMRVKREQWLSGVAAAGQDFELMDGTLAENLMLGRDIAEEELQTALRLAEIDDFVMKLPEGLQTRVGEKGIRLSGGQRQRIVLARALAAHPDLLILDEAASAVSIDMERKIYGNIRRARPGITLIVVTHRELPEGLADEVFEV</sequence>
<feature type="transmembrane region" description="Helical" evidence="7">
    <location>
        <begin position="296"/>
        <end position="325"/>
    </location>
</feature>
<dbReference type="PROSITE" id="PS00211">
    <property type="entry name" value="ABC_TRANSPORTER_1"/>
    <property type="match status" value="1"/>
</dbReference>
<protein>
    <submittedName>
        <fullName evidence="10">Subfamily B ATP-binding cassette protein MsbA</fullName>
    </submittedName>
</protein>
<dbReference type="Gene3D" id="3.40.50.300">
    <property type="entry name" value="P-loop containing nucleotide triphosphate hydrolases"/>
    <property type="match status" value="1"/>
</dbReference>
<evidence type="ECO:0000256" key="4">
    <source>
        <dbReference type="ARBA" id="ARBA00022840"/>
    </source>
</evidence>
<comment type="subcellular location">
    <subcellularLocation>
        <location evidence="1">Cell membrane</location>
        <topology evidence="1">Multi-pass membrane protein</topology>
    </subcellularLocation>
</comment>
<dbReference type="Pfam" id="PF00664">
    <property type="entry name" value="ABC_membrane"/>
    <property type="match status" value="1"/>
</dbReference>
<keyword evidence="11" id="KW-1185">Reference proteome</keyword>
<dbReference type="AlphaFoldDB" id="A0A366HFX9"/>
<keyword evidence="6 7" id="KW-0472">Membrane</keyword>
<evidence type="ECO:0000256" key="2">
    <source>
        <dbReference type="ARBA" id="ARBA00022692"/>
    </source>
</evidence>
<dbReference type="EMBL" id="QNRR01000008">
    <property type="protein sequence ID" value="RBP40584.1"/>
    <property type="molecule type" value="Genomic_DNA"/>
</dbReference>
<name>A0A366HFX9_9BACT</name>
<dbReference type="GO" id="GO:0016887">
    <property type="term" value="F:ATP hydrolysis activity"/>
    <property type="evidence" value="ECO:0007669"/>
    <property type="project" value="InterPro"/>
</dbReference>
<organism evidence="10 11">
    <name type="scientific">Roseimicrobium gellanilyticum</name>
    <dbReference type="NCBI Taxonomy" id="748857"/>
    <lineage>
        <taxon>Bacteria</taxon>
        <taxon>Pseudomonadati</taxon>
        <taxon>Verrucomicrobiota</taxon>
        <taxon>Verrucomicrobiia</taxon>
        <taxon>Verrucomicrobiales</taxon>
        <taxon>Verrucomicrobiaceae</taxon>
        <taxon>Roseimicrobium</taxon>
    </lineage>
</organism>
<feature type="transmembrane region" description="Helical" evidence="7">
    <location>
        <begin position="103"/>
        <end position="126"/>
    </location>
</feature>